<keyword evidence="2" id="KW-1185">Reference proteome</keyword>
<dbReference type="CDD" id="cd14489">
    <property type="entry name" value="CBM_SBP_bac_1_like"/>
    <property type="match status" value="1"/>
</dbReference>
<dbReference type="OrthoDB" id="383574at2"/>
<dbReference type="InterPro" id="IPR006059">
    <property type="entry name" value="SBP"/>
</dbReference>
<evidence type="ECO:0000313" key="1">
    <source>
        <dbReference type="EMBL" id="RED55209.1"/>
    </source>
</evidence>
<dbReference type="InterPro" id="IPR050490">
    <property type="entry name" value="Bact_solute-bd_prot1"/>
</dbReference>
<dbReference type="Proteomes" id="UP000256977">
    <property type="component" value="Unassembled WGS sequence"/>
</dbReference>
<dbReference type="PANTHER" id="PTHR43649:SF27">
    <property type="entry name" value="EXTRACELLULAR SOLUTE-BINDING PROTEIN FAMILY 1"/>
    <property type="match status" value="1"/>
</dbReference>
<dbReference type="Gene3D" id="3.40.190.10">
    <property type="entry name" value="Periplasmic binding protein-like II"/>
    <property type="match status" value="1"/>
</dbReference>
<reference evidence="1 2" key="1">
    <citation type="submission" date="2018-07" db="EMBL/GenBank/DDBJ databases">
        <title>Genomic Encyclopedia of Type Strains, Phase III (KMG-III): the genomes of soil and plant-associated and newly described type strains.</title>
        <authorList>
            <person name="Whitman W."/>
        </authorList>
    </citation>
    <scope>NUCLEOTIDE SEQUENCE [LARGE SCALE GENOMIC DNA]</scope>
    <source>
        <strain evidence="1 2">CECT 7287</strain>
    </source>
</reference>
<gene>
    <name evidence="1" type="ORF">DFP98_14452</name>
</gene>
<dbReference type="Pfam" id="PF01547">
    <property type="entry name" value="SBP_bac_1"/>
    <property type="match status" value="1"/>
</dbReference>
<dbReference type="RefSeq" id="WP_116065274.1">
    <property type="nucleotide sequence ID" value="NZ_QRDZ01000044.1"/>
</dbReference>
<accession>A0A3D9I0R0</accession>
<dbReference type="Gene3D" id="2.60.120.260">
    <property type="entry name" value="Galactose-binding domain-like"/>
    <property type="match status" value="2"/>
</dbReference>
<dbReference type="AlphaFoldDB" id="A0A3D9I0R0"/>
<proteinExistence type="predicted"/>
<evidence type="ECO:0000313" key="2">
    <source>
        <dbReference type="Proteomes" id="UP000256977"/>
    </source>
</evidence>
<comment type="caution">
    <text evidence="1">The sequence shown here is derived from an EMBL/GenBank/DDBJ whole genome shotgun (WGS) entry which is preliminary data.</text>
</comment>
<name>A0A3D9I0R0_9BACL</name>
<organism evidence="1 2">
    <name type="scientific">Cohnella phaseoli</name>
    <dbReference type="NCBI Taxonomy" id="456490"/>
    <lineage>
        <taxon>Bacteria</taxon>
        <taxon>Bacillati</taxon>
        <taxon>Bacillota</taxon>
        <taxon>Bacilli</taxon>
        <taxon>Bacillales</taxon>
        <taxon>Paenibacillaceae</taxon>
        <taxon>Cohnella</taxon>
    </lineage>
</organism>
<dbReference type="SUPFAM" id="SSF53850">
    <property type="entry name" value="Periplasmic binding protein-like II"/>
    <property type="match status" value="1"/>
</dbReference>
<dbReference type="PANTHER" id="PTHR43649">
    <property type="entry name" value="ARABINOSE-BINDING PROTEIN-RELATED"/>
    <property type="match status" value="1"/>
</dbReference>
<sequence length="975" mass="110330">MVHRNGYKRAKAALFVTICALLLLSQPHRLQGLSAVEAASGSERPTLDLGSQNEGSYDYYLQQHREAPRPDRELVIEGSDYASAEGMESIRVREMEGQPVHAAETGESGSMTWRVEVPEAGLYGIAIRYYPVKGKGADIDRELWIDGQLPFAESRNLVFRRVWTNEGDTIRDDRGNDMHAKQIERPMWQETFVQSSDGRHNEPYLFYLSEGSHTITLVSAKEKMLVDHLRIAQPERAELYEDVLSRYEAAGYRDAADALVKVQGEHGVLKSSQVLYPVMDRSSPATEPYHVSQIRLNTIGGYNWSRAGDWITWEIEVPEDGLYHIGVKYQQSFQRGVTSYRKMYIDGKLPFREANSIAFPFSTGWRMNRLGDGAEPYKFYLTKGKHEIKLEATLGEMAEMLRTVESSVLELNRMYRRIIMVTGVVPDEFRDYQLELKIPELLGVLDEQAAIIEKVAQRVEEISGGSSDRTAPLKRLVYQLRDMGTKPETIARRLESFKSNTSSLGDWIYSVDYMPLSIDYLAVVSPDRKLPAAESGWWGKLEHQTKAFAYSFFTDYNQLGGSGGGKEKIKVWITQGLDQAKLVRRLVDESFTPDMGIDVDIQVVNESVLLQAMLAGRGPDVSFALANDKPVNYALRNAVADLSQFPGFEQVRSRFHESAFVPYEFNGGIYGLPIEQSFLVLFYRKDIMDELGMSIPQTWDGVFEMIPELQKQNLLFGFPIQVLVKLGSNVQGSAALPVNPTYGALLFQNGGELYRDEGKASALDAEVAIKTFMDWTELYTTYKLPLTTDFVNRFRSGEMPIAIADYTRFNIISIAAPELKGLWDFTLVPGVRQPDGEIRRDVPATGTAAVILEDSKHKEAAWKFLDWWTSTEIQARYSLELEAIFGPAGRNSTANLEAVAQIPWQVKSYQTLMEQWQWSRGVPEVAGGYFTGRHLDNAFRSVVISNEDPREALDQYTRFINEEIFKKRSEFGLPN</sequence>
<dbReference type="EMBL" id="QRDZ01000044">
    <property type="protein sequence ID" value="RED55209.1"/>
    <property type="molecule type" value="Genomic_DNA"/>
</dbReference>
<protein>
    <submittedName>
        <fullName evidence="1">Carbohydrate ABC transporter substrate-binding protein (CUT1 family)</fullName>
    </submittedName>
</protein>